<comment type="caution">
    <text evidence="6">The sequence shown here is derived from an EMBL/GenBank/DDBJ whole genome shotgun (WGS) entry which is preliminary data.</text>
</comment>
<evidence type="ECO:0000313" key="6">
    <source>
        <dbReference type="EMBL" id="KAG1777956.1"/>
    </source>
</evidence>
<dbReference type="OrthoDB" id="43744at2759"/>
<dbReference type="GO" id="GO:0006508">
    <property type="term" value="P:proteolysis"/>
    <property type="evidence" value="ECO:0007669"/>
    <property type="project" value="InterPro"/>
</dbReference>
<dbReference type="Proteomes" id="UP000714275">
    <property type="component" value="Unassembled WGS sequence"/>
</dbReference>
<dbReference type="Pfam" id="PF00326">
    <property type="entry name" value="Peptidase_S9"/>
    <property type="match status" value="1"/>
</dbReference>
<dbReference type="InterPro" id="IPR001375">
    <property type="entry name" value="Peptidase_S9_cat"/>
</dbReference>
<dbReference type="AlphaFoldDB" id="A0A9P6ZY49"/>
<proteinExistence type="inferred from homology"/>
<evidence type="ECO:0000256" key="4">
    <source>
        <dbReference type="SAM" id="MobiDB-lite"/>
    </source>
</evidence>
<dbReference type="PANTHER" id="PTHR42776:SF4">
    <property type="entry name" value="ACYLAMINO-ACID-RELEASING ENZYME"/>
    <property type="match status" value="1"/>
</dbReference>
<dbReference type="GO" id="GO:0004252">
    <property type="term" value="F:serine-type endopeptidase activity"/>
    <property type="evidence" value="ECO:0007669"/>
    <property type="project" value="TreeGrafter"/>
</dbReference>
<name>A0A9P6ZY49_9AGAM</name>
<comment type="similarity">
    <text evidence="1">Belongs to the peptidase S9C family.</text>
</comment>
<organism evidence="6 7">
    <name type="scientific">Suillus placidus</name>
    <dbReference type="NCBI Taxonomy" id="48579"/>
    <lineage>
        <taxon>Eukaryota</taxon>
        <taxon>Fungi</taxon>
        <taxon>Dikarya</taxon>
        <taxon>Basidiomycota</taxon>
        <taxon>Agaricomycotina</taxon>
        <taxon>Agaricomycetes</taxon>
        <taxon>Agaricomycetidae</taxon>
        <taxon>Boletales</taxon>
        <taxon>Suillineae</taxon>
        <taxon>Suillaceae</taxon>
        <taxon>Suillus</taxon>
    </lineage>
</organism>
<gene>
    <name evidence="6" type="ORF">EV702DRAFT_1196759</name>
</gene>
<evidence type="ECO:0000259" key="5">
    <source>
        <dbReference type="Pfam" id="PF00326"/>
    </source>
</evidence>
<evidence type="ECO:0000256" key="1">
    <source>
        <dbReference type="ARBA" id="ARBA00010040"/>
    </source>
</evidence>
<reference evidence="6" key="1">
    <citation type="journal article" date="2020" name="New Phytol.">
        <title>Comparative genomics reveals dynamic genome evolution in host specialist ectomycorrhizal fungi.</title>
        <authorList>
            <person name="Lofgren L.A."/>
            <person name="Nguyen N.H."/>
            <person name="Vilgalys R."/>
            <person name="Ruytinx J."/>
            <person name="Liao H.L."/>
            <person name="Branco S."/>
            <person name="Kuo A."/>
            <person name="LaButti K."/>
            <person name="Lipzen A."/>
            <person name="Andreopoulos W."/>
            <person name="Pangilinan J."/>
            <person name="Riley R."/>
            <person name="Hundley H."/>
            <person name="Na H."/>
            <person name="Barry K."/>
            <person name="Grigoriev I.V."/>
            <person name="Stajich J.E."/>
            <person name="Kennedy P.G."/>
        </authorList>
    </citation>
    <scope>NUCLEOTIDE SEQUENCE</scope>
    <source>
        <strain evidence="6">DOB743</strain>
    </source>
</reference>
<feature type="region of interest" description="Disordered" evidence="4">
    <location>
        <begin position="189"/>
        <end position="219"/>
    </location>
</feature>
<evidence type="ECO:0000313" key="7">
    <source>
        <dbReference type="Proteomes" id="UP000714275"/>
    </source>
</evidence>
<dbReference type="InterPro" id="IPR029058">
    <property type="entry name" value="AB_hydrolase_fold"/>
</dbReference>
<evidence type="ECO:0000256" key="2">
    <source>
        <dbReference type="ARBA" id="ARBA00022801"/>
    </source>
</evidence>
<evidence type="ECO:0000256" key="3">
    <source>
        <dbReference type="ARBA" id="ARBA00032829"/>
    </source>
</evidence>
<protein>
    <recommendedName>
        <fullName evidence="3">Dipeptidyl-peptidase V</fullName>
    </recommendedName>
</protein>
<keyword evidence="2 6" id="KW-0378">Hydrolase</keyword>
<dbReference type="Gene3D" id="3.40.50.1820">
    <property type="entry name" value="alpha/beta hydrolase"/>
    <property type="match status" value="2"/>
</dbReference>
<accession>A0A9P6ZY49</accession>
<dbReference type="EMBL" id="JABBWD010000018">
    <property type="protein sequence ID" value="KAG1777956.1"/>
    <property type="molecule type" value="Genomic_DNA"/>
</dbReference>
<dbReference type="SUPFAM" id="SSF53474">
    <property type="entry name" value="alpha/beta-Hydrolases"/>
    <property type="match status" value="1"/>
</dbReference>
<sequence>MATHSSTARLTHSFPVKEALNDLTPSIIPITARAPTESLLIQSKKASTSGGSKPVRVTIPHGGPHTTLTTAFVPGIVALALEGYTINLPNYTGSMGFGQTHIQTLLGHCGSMDVEDVAESVRELVRRGVSEEGRQVTMGSSLSLLITNTQPYSTQHHSATPSSQWANSHQGLIFLIGFMLNPGFRPPTLTSPTPYSLTPPPSNSNSPTSDAPTPPTPLMTPQTYNTLFTASPIAHVDNITAPVLIFIGEDDLRVVPGQGIGFYHAIKGRVGGTGNAIWDGDANITGTGETGTEKDKTKGIVEMLSFPRDSHGIEGVEAARVSREAMRDWFKAFAAGS</sequence>
<dbReference type="PANTHER" id="PTHR42776">
    <property type="entry name" value="SERINE PEPTIDASE S9 FAMILY MEMBER"/>
    <property type="match status" value="1"/>
</dbReference>
<feature type="domain" description="Peptidase S9 prolyl oligopeptidase catalytic" evidence="5">
    <location>
        <begin position="78"/>
        <end position="141"/>
    </location>
</feature>
<keyword evidence="7" id="KW-1185">Reference proteome</keyword>